<evidence type="ECO:0000313" key="1">
    <source>
        <dbReference type="EMBL" id="MBA2875116.1"/>
    </source>
</evidence>
<evidence type="ECO:0000313" key="2">
    <source>
        <dbReference type="Proteomes" id="UP000523087"/>
    </source>
</evidence>
<proteinExistence type="predicted"/>
<keyword evidence="2" id="KW-1185">Reference proteome</keyword>
<organism evidence="1 2">
    <name type="scientific">Thermaerobacillus caldiproteolyticus</name>
    <dbReference type="NCBI Taxonomy" id="247480"/>
    <lineage>
        <taxon>Bacteria</taxon>
        <taxon>Bacillati</taxon>
        <taxon>Bacillota</taxon>
        <taxon>Bacilli</taxon>
        <taxon>Bacillales</taxon>
        <taxon>Anoxybacillaceae</taxon>
        <taxon>Thermaerobacillus</taxon>
    </lineage>
</organism>
<gene>
    <name evidence="1" type="ORF">HNR31_001889</name>
</gene>
<dbReference type="EMBL" id="JACDUT010000005">
    <property type="protein sequence ID" value="MBA2875116.1"/>
    <property type="molecule type" value="Genomic_DNA"/>
</dbReference>
<dbReference type="Proteomes" id="UP000523087">
    <property type="component" value="Unassembled WGS sequence"/>
</dbReference>
<accession>A0A7V9Z6W5</accession>
<dbReference type="RefSeq" id="WP_181555967.1">
    <property type="nucleotide sequence ID" value="NZ_JACDUT010000005.1"/>
</dbReference>
<sequence>MLLFRCITTMVKWQENRLARWNDSGSAGDVSVSVYAGTKTTSVKSSTNKYESGNYRCINLFGYSVAVQNIQFSLNHSY</sequence>
<name>A0A7V9Z6W5_9BACL</name>
<reference evidence="1 2" key="1">
    <citation type="submission" date="2020-07" db="EMBL/GenBank/DDBJ databases">
        <title>Genomic Encyclopedia of Type Strains, Phase IV (KMG-IV): sequencing the most valuable type-strain genomes for metagenomic binning, comparative biology and taxonomic classification.</title>
        <authorList>
            <person name="Goeker M."/>
        </authorList>
    </citation>
    <scope>NUCLEOTIDE SEQUENCE [LARGE SCALE GENOMIC DNA]</scope>
    <source>
        <strain evidence="1 2">DSM 15730</strain>
    </source>
</reference>
<comment type="caution">
    <text evidence="1">The sequence shown here is derived from an EMBL/GenBank/DDBJ whole genome shotgun (WGS) entry which is preliminary data.</text>
</comment>
<dbReference type="AlphaFoldDB" id="A0A7V9Z6W5"/>
<protein>
    <submittedName>
        <fullName evidence="1">Uncharacterized protein</fullName>
    </submittedName>
</protein>